<dbReference type="RefSeq" id="WP_147640237.1">
    <property type="nucleotide sequence ID" value="NZ_CP022115.1"/>
</dbReference>
<protein>
    <submittedName>
        <fullName evidence="2">Uncharacterized protein</fullName>
    </submittedName>
</protein>
<organism evidence="2 3">
    <name type="scientific">Laribacter hongkongensis</name>
    <dbReference type="NCBI Taxonomy" id="168471"/>
    <lineage>
        <taxon>Bacteria</taxon>
        <taxon>Pseudomonadati</taxon>
        <taxon>Pseudomonadota</taxon>
        <taxon>Betaproteobacteria</taxon>
        <taxon>Neisseriales</taxon>
        <taxon>Aquaspirillaceae</taxon>
        <taxon>Laribacter</taxon>
    </lineage>
</organism>
<name>A0A248LLS3_9NEIS</name>
<proteinExistence type="predicted"/>
<keyword evidence="1" id="KW-0732">Signal</keyword>
<reference evidence="3" key="1">
    <citation type="submission" date="2017-06" db="EMBL/GenBank/DDBJ databases">
        <title>Whole genome sequence of Laribacter hongkongensis LHGZ1.</title>
        <authorList>
            <person name="Chen D."/>
            <person name="Wu H."/>
            <person name="Chen J."/>
        </authorList>
    </citation>
    <scope>NUCLEOTIDE SEQUENCE [LARGE SCALE GENOMIC DNA]</scope>
    <source>
        <strain evidence="3">LHGZ1</strain>
    </source>
</reference>
<dbReference type="Proteomes" id="UP000197424">
    <property type="component" value="Chromosome"/>
</dbReference>
<feature type="chain" id="PRO_5012083381" evidence="1">
    <location>
        <begin position="23"/>
        <end position="181"/>
    </location>
</feature>
<dbReference type="EMBL" id="CP022115">
    <property type="protein sequence ID" value="ASJ25505.1"/>
    <property type="molecule type" value="Genomic_DNA"/>
</dbReference>
<feature type="signal peptide" evidence="1">
    <location>
        <begin position="1"/>
        <end position="22"/>
    </location>
</feature>
<dbReference type="AlphaFoldDB" id="A0A248LLS3"/>
<evidence type="ECO:0000256" key="1">
    <source>
        <dbReference type="SAM" id="SignalP"/>
    </source>
</evidence>
<sequence length="181" mass="18737">MRAIPALGVSLCILTSPLPVHAAEAWLPADSDRVELATPALAGGQLDELRGGFQVPGGQTFAFGLERTVLVDGTTVAMQRLSIPDIGAAIAQGTQAKWIVTNPGGSAITSLANGALQSALTQAGTTILSSSQQPLLVVQNAVDNRLIQTLTTISVAVPSLSAYQNMRLMEGVRNATVLTLH</sequence>
<dbReference type="OrthoDB" id="5956306at2"/>
<evidence type="ECO:0000313" key="3">
    <source>
        <dbReference type="Proteomes" id="UP000197424"/>
    </source>
</evidence>
<accession>A0A248LLS3</accession>
<gene>
    <name evidence="2" type="ORF">LHGZ1_2674</name>
</gene>
<evidence type="ECO:0000313" key="2">
    <source>
        <dbReference type="EMBL" id="ASJ25505.1"/>
    </source>
</evidence>